<dbReference type="Proteomes" id="UP000581135">
    <property type="component" value="Unassembled WGS sequence"/>
</dbReference>
<gene>
    <name evidence="1" type="ORF">FHR98_001472</name>
</gene>
<name>A0A839SW69_9PROT</name>
<accession>A0A839SW69</accession>
<protein>
    <recommendedName>
        <fullName evidence="3">N-acetyltransferase domain-containing protein</fullName>
    </recommendedName>
</protein>
<evidence type="ECO:0000313" key="1">
    <source>
        <dbReference type="EMBL" id="MBB3065193.1"/>
    </source>
</evidence>
<dbReference type="AlphaFoldDB" id="A0A839SW69"/>
<organism evidence="1 2">
    <name type="scientific">Limibacillus halophilus</name>
    <dbReference type="NCBI Taxonomy" id="1579333"/>
    <lineage>
        <taxon>Bacteria</taxon>
        <taxon>Pseudomonadati</taxon>
        <taxon>Pseudomonadota</taxon>
        <taxon>Alphaproteobacteria</taxon>
        <taxon>Rhodospirillales</taxon>
        <taxon>Rhodovibrionaceae</taxon>
        <taxon>Limibacillus</taxon>
    </lineage>
</organism>
<evidence type="ECO:0008006" key="3">
    <source>
        <dbReference type="Google" id="ProtNLM"/>
    </source>
</evidence>
<dbReference type="RefSeq" id="WP_183415991.1">
    <property type="nucleotide sequence ID" value="NZ_JACHXA010000003.1"/>
</dbReference>
<keyword evidence="2" id="KW-1185">Reference proteome</keyword>
<evidence type="ECO:0000313" key="2">
    <source>
        <dbReference type="Proteomes" id="UP000581135"/>
    </source>
</evidence>
<dbReference type="EMBL" id="JACHXA010000003">
    <property type="protein sequence ID" value="MBB3065193.1"/>
    <property type="molecule type" value="Genomic_DNA"/>
</dbReference>
<proteinExistence type="predicted"/>
<reference evidence="1 2" key="1">
    <citation type="submission" date="2020-08" db="EMBL/GenBank/DDBJ databases">
        <title>Genomic Encyclopedia of Type Strains, Phase III (KMG-III): the genomes of soil and plant-associated and newly described type strains.</title>
        <authorList>
            <person name="Whitman W."/>
        </authorList>
    </citation>
    <scope>NUCLEOTIDE SEQUENCE [LARGE SCALE GENOMIC DNA]</scope>
    <source>
        <strain evidence="1 2">CECT 8803</strain>
    </source>
</reference>
<sequence>MPDLFLSDDVRLDPIVTREPDALALIEALHKKLANLGISVTLETDFAALLDYNQKHEDRGWYPLTPMFDPRVSDVGPDRAFWLCLRDREGTFVGAQCAKLYDWQDTNFKIEAESLRFVYADPQASAFPEEMITCTAPSAERVSGLVCYSGNAWFHPQVRGTGLAKLVPLLSRTFGFHFWDTDITCALAVPALVEKGVVANYGYSRVEPIIDWRNCFFGDVQLYLLSKPRQELERDMAKSLEVLS</sequence>
<comment type="caution">
    <text evidence="1">The sequence shown here is derived from an EMBL/GenBank/DDBJ whole genome shotgun (WGS) entry which is preliminary data.</text>
</comment>